<protein>
    <submittedName>
        <fullName evidence="3">Transcriptional antiterminator BglG</fullName>
    </submittedName>
</protein>
<evidence type="ECO:0000259" key="2">
    <source>
        <dbReference type="PROSITE" id="PS51372"/>
    </source>
</evidence>
<proteinExistence type="predicted"/>
<dbReference type="Gene3D" id="2.30.24.10">
    <property type="entry name" value="CAT RNA-binding domain"/>
    <property type="match status" value="1"/>
</dbReference>
<accession>A0A0Z8EJL5</accession>
<dbReference type="RefSeq" id="WP_044775592.1">
    <property type="nucleotide sequence ID" value="NZ_CEFG01000327.1"/>
</dbReference>
<organism evidence="3 4">
    <name type="scientific">Streptococcus suis</name>
    <dbReference type="NCBI Taxonomy" id="1307"/>
    <lineage>
        <taxon>Bacteria</taxon>
        <taxon>Bacillati</taxon>
        <taxon>Bacillota</taxon>
        <taxon>Bacilli</taxon>
        <taxon>Lactobacillales</taxon>
        <taxon>Streptococcaceae</taxon>
        <taxon>Streptococcus</taxon>
    </lineage>
</organism>
<evidence type="ECO:0000256" key="1">
    <source>
        <dbReference type="ARBA" id="ARBA00022737"/>
    </source>
</evidence>
<dbReference type="NCBIfam" id="NF046042">
    <property type="entry name" value="LicT"/>
    <property type="match status" value="1"/>
</dbReference>
<dbReference type="GO" id="GO:0006355">
    <property type="term" value="P:regulation of DNA-templated transcription"/>
    <property type="evidence" value="ECO:0007669"/>
    <property type="project" value="InterPro"/>
</dbReference>
<dbReference type="InterPro" id="IPR011608">
    <property type="entry name" value="PRD"/>
</dbReference>
<evidence type="ECO:0000313" key="3">
    <source>
        <dbReference type="EMBL" id="CYU63238.1"/>
    </source>
</evidence>
<dbReference type="Pfam" id="PF03123">
    <property type="entry name" value="CAT_RBD"/>
    <property type="match status" value="1"/>
</dbReference>
<dbReference type="PANTHER" id="PTHR30185">
    <property type="entry name" value="CRYPTIC BETA-GLUCOSIDE BGL OPERON ANTITERMINATOR"/>
    <property type="match status" value="1"/>
</dbReference>
<keyword evidence="1" id="KW-0677">Repeat</keyword>
<dbReference type="PANTHER" id="PTHR30185:SF15">
    <property type="entry name" value="CRYPTIC BETA-GLUCOSIDE BGL OPERON ANTITERMINATOR"/>
    <property type="match status" value="1"/>
</dbReference>
<dbReference type="SUPFAM" id="SSF63520">
    <property type="entry name" value="PTS-regulatory domain, PRD"/>
    <property type="match status" value="2"/>
</dbReference>
<dbReference type="EMBL" id="FIHD01000001">
    <property type="protein sequence ID" value="CYU63238.1"/>
    <property type="molecule type" value="Genomic_DNA"/>
</dbReference>
<feature type="domain" description="PRD" evidence="2">
    <location>
        <begin position="171"/>
        <end position="277"/>
    </location>
</feature>
<dbReference type="SUPFAM" id="SSF50151">
    <property type="entry name" value="SacY-like RNA-binding domain"/>
    <property type="match status" value="1"/>
</dbReference>
<dbReference type="GO" id="GO:0003723">
    <property type="term" value="F:RNA binding"/>
    <property type="evidence" value="ECO:0007669"/>
    <property type="project" value="InterPro"/>
</dbReference>
<feature type="domain" description="PRD" evidence="2">
    <location>
        <begin position="65"/>
        <end position="170"/>
    </location>
</feature>
<dbReference type="Gene3D" id="1.10.1790.10">
    <property type="entry name" value="PRD domain"/>
    <property type="match status" value="2"/>
</dbReference>
<dbReference type="AlphaFoldDB" id="A0A0Z8EJL5"/>
<dbReference type="SMART" id="SM01061">
    <property type="entry name" value="CAT_RBD"/>
    <property type="match status" value="1"/>
</dbReference>
<sequence>MQIDKVYNNNVVQAIDDQGSELIVMGKGLGFQKKAGEQVDVSKIEKTFVLQNDNQQADLSNLYLQMGSSETEVVNTIIARAEEVLGVSFDLSLYLALGDHLHFVFQRSREGLSIENPLAWEIRKFYPKEYQIGLRSLDLVKEKLGLELEVAEASSIALHLINAQKNGAFGKEPQTISKIVTQILDIVRLHFGSVTYEEDTSYHRFVTHVQYFAQRVANGVVEGVNDAFLYEQVKANYPDAFACTEKIRQHISQVYDFQMSKDEQVYLTIHIQRLKTS</sequence>
<dbReference type="Pfam" id="PF00874">
    <property type="entry name" value="PRD"/>
    <property type="match status" value="2"/>
</dbReference>
<dbReference type="InterPro" id="IPR036634">
    <property type="entry name" value="PRD_sf"/>
</dbReference>
<name>A0A0Z8EJL5_STRSU</name>
<dbReference type="InterPro" id="IPR050661">
    <property type="entry name" value="BglG_antiterminators"/>
</dbReference>
<evidence type="ECO:0000313" key="4">
    <source>
        <dbReference type="Proteomes" id="UP000073494"/>
    </source>
</evidence>
<dbReference type="InterPro" id="IPR004341">
    <property type="entry name" value="CAT_RNA-bd_dom"/>
</dbReference>
<dbReference type="InterPro" id="IPR036650">
    <property type="entry name" value="CAT_RNA-bd_dom_sf"/>
</dbReference>
<dbReference type="PROSITE" id="PS51372">
    <property type="entry name" value="PRD_2"/>
    <property type="match status" value="2"/>
</dbReference>
<reference evidence="3 4" key="1">
    <citation type="submission" date="2016-02" db="EMBL/GenBank/DDBJ databases">
        <authorList>
            <consortium name="Pathogen Informatics"/>
        </authorList>
    </citation>
    <scope>NUCLEOTIDE SEQUENCE [LARGE SCALE GENOMIC DNA]</scope>
    <source>
        <strain evidence="3 4">LSS54</strain>
    </source>
</reference>
<gene>
    <name evidence="3" type="primary">licT_1</name>
    <name evidence="3" type="ORF">ERS132416_00125</name>
</gene>
<dbReference type="Proteomes" id="UP000073494">
    <property type="component" value="Unassembled WGS sequence"/>
</dbReference>